<evidence type="ECO:0000256" key="12">
    <source>
        <dbReference type="ARBA" id="ARBA00023201"/>
    </source>
</evidence>
<dbReference type="AlphaFoldDB" id="A0A8D8T065"/>
<feature type="transmembrane region" description="Helical" evidence="15">
    <location>
        <begin position="181"/>
        <end position="199"/>
    </location>
</feature>
<evidence type="ECO:0000256" key="10">
    <source>
        <dbReference type="ARBA" id="ARBA00023136"/>
    </source>
</evidence>
<dbReference type="PROSITE" id="PS50283">
    <property type="entry name" value="NA_SOLUT_SYMP_3"/>
    <property type="match status" value="1"/>
</dbReference>
<evidence type="ECO:0000256" key="4">
    <source>
        <dbReference type="ARBA" id="ARBA00022692"/>
    </source>
</evidence>
<dbReference type="InterPro" id="IPR001734">
    <property type="entry name" value="Na/solute_symporter"/>
</dbReference>
<feature type="compositionally biased region" description="Polar residues" evidence="14">
    <location>
        <begin position="539"/>
        <end position="554"/>
    </location>
</feature>
<dbReference type="PANTHER" id="PTHR45897">
    <property type="entry name" value="HIGH-AFFINITY CHOLINE TRANSPORTER 1"/>
    <property type="match status" value="1"/>
</dbReference>
<keyword evidence="5" id="KW-0769">Symport</keyword>
<protein>
    <submittedName>
        <fullName evidence="16">High-affinity choline transporter 1</fullName>
    </submittedName>
</protein>
<dbReference type="CDD" id="cd11474">
    <property type="entry name" value="SLC5sbd_CHT"/>
    <property type="match status" value="1"/>
</dbReference>
<feature type="transmembrane region" description="Helical" evidence="15">
    <location>
        <begin position="366"/>
        <end position="388"/>
    </location>
</feature>
<dbReference type="GO" id="GO:0008292">
    <property type="term" value="P:acetylcholine biosynthetic process"/>
    <property type="evidence" value="ECO:0007669"/>
    <property type="project" value="TreeGrafter"/>
</dbReference>
<evidence type="ECO:0000256" key="3">
    <source>
        <dbReference type="ARBA" id="ARBA00022448"/>
    </source>
</evidence>
<keyword evidence="3" id="KW-0813">Transport</keyword>
<feature type="region of interest" description="Disordered" evidence="14">
    <location>
        <begin position="537"/>
        <end position="563"/>
    </location>
</feature>
<keyword evidence="9" id="KW-0406">Ion transport</keyword>
<evidence type="ECO:0000256" key="15">
    <source>
        <dbReference type="SAM" id="Phobius"/>
    </source>
</evidence>
<dbReference type="Gene3D" id="1.20.1730.10">
    <property type="entry name" value="Sodium/glucose cotransporter"/>
    <property type="match status" value="1"/>
</dbReference>
<evidence type="ECO:0000256" key="1">
    <source>
        <dbReference type="ARBA" id="ARBA00004141"/>
    </source>
</evidence>
<accession>A0A8D8T065</accession>
<evidence type="ECO:0000256" key="7">
    <source>
        <dbReference type="ARBA" id="ARBA00022989"/>
    </source>
</evidence>
<evidence type="ECO:0000256" key="14">
    <source>
        <dbReference type="SAM" id="MobiDB-lite"/>
    </source>
</evidence>
<proteinExistence type="inferred from homology"/>
<dbReference type="Pfam" id="PF00474">
    <property type="entry name" value="SSF"/>
    <property type="match status" value="1"/>
</dbReference>
<feature type="transmembrane region" description="Helical" evidence="15">
    <location>
        <begin position="154"/>
        <end position="174"/>
    </location>
</feature>
<evidence type="ECO:0000256" key="5">
    <source>
        <dbReference type="ARBA" id="ARBA00022847"/>
    </source>
</evidence>
<feature type="transmembrane region" description="Helical" evidence="15">
    <location>
        <begin position="262"/>
        <end position="287"/>
    </location>
</feature>
<dbReference type="InterPro" id="IPR038377">
    <property type="entry name" value="Na/Glc_symporter_sf"/>
</dbReference>
<feature type="transmembrane region" description="Helical" evidence="15">
    <location>
        <begin position="322"/>
        <end position="345"/>
    </location>
</feature>
<reference evidence="16" key="1">
    <citation type="submission" date="2021-05" db="EMBL/GenBank/DDBJ databases">
        <authorList>
            <person name="Alioto T."/>
            <person name="Alioto T."/>
            <person name="Gomez Garrido J."/>
        </authorList>
    </citation>
    <scope>NUCLEOTIDE SEQUENCE</scope>
</reference>
<dbReference type="GO" id="GO:0005307">
    <property type="term" value="F:choline:sodium symporter activity"/>
    <property type="evidence" value="ECO:0007669"/>
    <property type="project" value="TreeGrafter"/>
</dbReference>
<dbReference type="InterPro" id="IPR052244">
    <property type="entry name" value="Choline_transporter"/>
</dbReference>
<feature type="transmembrane region" description="Helical" evidence="15">
    <location>
        <begin position="118"/>
        <end position="142"/>
    </location>
</feature>
<dbReference type="PANTHER" id="PTHR45897:SF4">
    <property type="entry name" value="HIGH-AFFINITY CHOLINE TRANSPORTER 1"/>
    <property type="match status" value="1"/>
</dbReference>
<evidence type="ECO:0000256" key="9">
    <source>
        <dbReference type="ARBA" id="ARBA00023065"/>
    </source>
</evidence>
<comment type="similarity">
    <text evidence="2 13">Belongs to the sodium:solute symporter (SSF) (TC 2.A.21) family.</text>
</comment>
<feature type="transmembrane region" description="Helical" evidence="15">
    <location>
        <begin position="81"/>
        <end position="98"/>
    </location>
</feature>
<evidence type="ECO:0000256" key="11">
    <source>
        <dbReference type="ARBA" id="ARBA00023180"/>
    </source>
</evidence>
<feature type="transmembrane region" description="Helical" evidence="15">
    <location>
        <begin position="394"/>
        <end position="415"/>
    </location>
</feature>
<keyword evidence="12" id="KW-0739">Sodium transport</keyword>
<keyword evidence="6" id="KW-0530">Neurotransmitter biosynthesis</keyword>
<evidence type="ECO:0000256" key="8">
    <source>
        <dbReference type="ARBA" id="ARBA00023053"/>
    </source>
</evidence>
<keyword evidence="4 15" id="KW-0812">Transmembrane</keyword>
<keyword evidence="11" id="KW-0325">Glycoprotein</keyword>
<organism evidence="16">
    <name type="scientific">Cacopsylla melanoneura</name>
    <dbReference type="NCBI Taxonomy" id="428564"/>
    <lineage>
        <taxon>Eukaryota</taxon>
        <taxon>Metazoa</taxon>
        <taxon>Ecdysozoa</taxon>
        <taxon>Arthropoda</taxon>
        <taxon>Hexapoda</taxon>
        <taxon>Insecta</taxon>
        <taxon>Pterygota</taxon>
        <taxon>Neoptera</taxon>
        <taxon>Paraneoptera</taxon>
        <taxon>Hemiptera</taxon>
        <taxon>Sternorrhyncha</taxon>
        <taxon>Psylloidea</taxon>
        <taxon>Psyllidae</taxon>
        <taxon>Psyllinae</taxon>
        <taxon>Cacopsylla</taxon>
    </lineage>
</organism>
<keyword evidence="8" id="KW-0915">Sodium</keyword>
<dbReference type="GO" id="GO:0005886">
    <property type="term" value="C:plasma membrane"/>
    <property type="evidence" value="ECO:0007669"/>
    <property type="project" value="TreeGrafter"/>
</dbReference>
<feature type="transmembrane region" description="Helical" evidence="15">
    <location>
        <begin position="47"/>
        <end position="69"/>
    </location>
</feature>
<evidence type="ECO:0000256" key="13">
    <source>
        <dbReference type="RuleBase" id="RU362091"/>
    </source>
</evidence>
<feature type="transmembrane region" description="Helical" evidence="15">
    <location>
        <begin position="229"/>
        <end position="250"/>
    </location>
</feature>
<keyword evidence="7 15" id="KW-1133">Transmembrane helix</keyword>
<feature type="transmembrane region" description="Helical" evidence="15">
    <location>
        <begin position="471"/>
        <end position="491"/>
    </location>
</feature>
<evidence type="ECO:0000313" key="16">
    <source>
        <dbReference type="EMBL" id="CAG6679416.1"/>
    </source>
</evidence>
<name>A0A8D8T065_9HEMI</name>
<keyword evidence="10 15" id="KW-0472">Membrane</keyword>
<feature type="transmembrane region" description="Helical" evidence="15">
    <location>
        <begin position="6"/>
        <end position="26"/>
    </location>
</feature>
<feature type="transmembrane region" description="Helical" evidence="15">
    <location>
        <begin position="422"/>
        <end position="441"/>
    </location>
</feature>
<comment type="subcellular location">
    <subcellularLocation>
        <location evidence="1">Membrane</location>
        <topology evidence="1">Multi-pass membrane protein</topology>
    </subcellularLocation>
</comment>
<dbReference type="EMBL" id="HBUF01248956">
    <property type="protein sequence ID" value="CAG6679416.1"/>
    <property type="molecule type" value="Transcribed_RNA"/>
</dbReference>
<evidence type="ECO:0000256" key="2">
    <source>
        <dbReference type="ARBA" id="ARBA00006434"/>
    </source>
</evidence>
<sequence>MIDWYGTAGILVFYSIILGVGVWAGTKKKNNGEEEVMLAGRSIGRTVGILTLIATWAGGAYFTGIAESFFTTGLLWCQMPFGYSFNLAVGALLFAKPMREAGYITMLDPFQEKYGSRIGGLLFLPAFMGDILILAATLSALGVSLEVILDISNYWSVTISTMFAAAYTITGGLYSVTYTDVLQLMFMVFGLLLSFPFAINNVQYYPNQSPNSTSTSTIDWIGHVEPKDYVFWVEQMLILVFGGIVNQSFFQRILSLKPSLDAFNISLISATVCFLLAIPAASFGIVAKLVDWSKIPSYGKPFDKTDTSAVLPLVLRNLTPNWVAFFGLGAVSASVMASADSIILSSSSMFTRNIYKLSLRPQATEYELMCVLRVSVVVVSIVSCYIALSSSSIYYLAVVCSDIVYVVLFPQLVVVVHWANQVNSYGCLVSFILGLVLRATGGEPDLGIPPVIKYPWYDETARRQLFPYKTLAMLLSALSLVLISQLVSYVFHNRILDPEQWDVLNAFQEFCPTESQKRTPKESEHLNVHIIKYRKTNEPHSYTSESSPYQPTTTPEDKNKFRF</sequence>
<evidence type="ECO:0000256" key="6">
    <source>
        <dbReference type="ARBA" id="ARBA00022979"/>
    </source>
</evidence>